<keyword evidence="1" id="KW-1185">Reference proteome</keyword>
<accession>A0A1I8ACS2</accession>
<reference evidence="2" key="1">
    <citation type="submission" date="2016-11" db="UniProtKB">
        <authorList>
            <consortium name="WormBaseParasite"/>
        </authorList>
    </citation>
    <scope>IDENTIFICATION</scope>
</reference>
<protein>
    <submittedName>
        <fullName evidence="2">KOW domain-containing protein</fullName>
    </submittedName>
</protein>
<evidence type="ECO:0000313" key="1">
    <source>
        <dbReference type="Proteomes" id="UP000095287"/>
    </source>
</evidence>
<sequence length="85" mass="9492">ATLCHDAGEQEEAPITKVHLNAGDVITIVDKEYHVDSMLTKGLVGQIYQVTNTSTKERKQYVLKSEDISYKGKRLRVSAAMLKDL</sequence>
<proteinExistence type="predicted"/>
<organism evidence="1 2">
    <name type="scientific">Steinernema glaseri</name>
    <dbReference type="NCBI Taxonomy" id="37863"/>
    <lineage>
        <taxon>Eukaryota</taxon>
        <taxon>Metazoa</taxon>
        <taxon>Ecdysozoa</taxon>
        <taxon>Nematoda</taxon>
        <taxon>Chromadorea</taxon>
        <taxon>Rhabditida</taxon>
        <taxon>Tylenchina</taxon>
        <taxon>Panagrolaimomorpha</taxon>
        <taxon>Strongyloidoidea</taxon>
        <taxon>Steinernematidae</taxon>
        <taxon>Steinernema</taxon>
    </lineage>
</organism>
<evidence type="ECO:0000313" key="2">
    <source>
        <dbReference type="WBParaSite" id="L893_g4403.t1"/>
    </source>
</evidence>
<dbReference type="WBParaSite" id="L893_g4403.t1">
    <property type="protein sequence ID" value="L893_g4403.t1"/>
    <property type="gene ID" value="L893_g4403"/>
</dbReference>
<dbReference type="AlphaFoldDB" id="A0A1I8ACS2"/>
<dbReference type="Proteomes" id="UP000095287">
    <property type="component" value="Unplaced"/>
</dbReference>
<name>A0A1I8ACS2_9BILA</name>